<dbReference type="InterPro" id="IPR047335">
    <property type="entry name" value="RUFY1-3"/>
</dbReference>
<feature type="coiled-coil region" evidence="6">
    <location>
        <begin position="99"/>
        <end position="161"/>
    </location>
</feature>
<keyword evidence="8" id="KW-1185">Reference proteome</keyword>
<dbReference type="InterPro" id="IPR000306">
    <property type="entry name" value="Znf_FYVE"/>
</dbReference>
<keyword evidence="2 5" id="KW-0863">Zinc-finger</keyword>
<evidence type="ECO:0000256" key="4">
    <source>
        <dbReference type="ARBA" id="ARBA00023054"/>
    </source>
</evidence>
<dbReference type="InterPro" id="IPR011011">
    <property type="entry name" value="Znf_FYVE_PHD"/>
</dbReference>
<dbReference type="Gene3D" id="3.30.40.10">
    <property type="entry name" value="Zinc/RING finger domain, C3HC4 (zinc finger)"/>
    <property type="match status" value="1"/>
</dbReference>
<dbReference type="WBParaSite" id="SMUV_0001044101-mRNA-1">
    <property type="protein sequence ID" value="SMUV_0001044101-mRNA-1"/>
    <property type="gene ID" value="SMUV_0001044101"/>
</dbReference>
<dbReference type="AlphaFoldDB" id="A0A0N5AZL5"/>
<organism evidence="8 9">
    <name type="scientific">Syphacia muris</name>
    <dbReference type="NCBI Taxonomy" id="451379"/>
    <lineage>
        <taxon>Eukaryota</taxon>
        <taxon>Metazoa</taxon>
        <taxon>Ecdysozoa</taxon>
        <taxon>Nematoda</taxon>
        <taxon>Chromadorea</taxon>
        <taxon>Rhabditida</taxon>
        <taxon>Spirurina</taxon>
        <taxon>Oxyuridomorpha</taxon>
        <taxon>Oxyuroidea</taxon>
        <taxon>Oxyuridae</taxon>
        <taxon>Syphacia</taxon>
    </lineage>
</organism>
<dbReference type="InterPro" id="IPR013083">
    <property type="entry name" value="Znf_RING/FYVE/PHD"/>
</dbReference>
<dbReference type="CDD" id="cd15730">
    <property type="entry name" value="FYVE_EEA1"/>
    <property type="match status" value="1"/>
</dbReference>
<keyword evidence="4 6" id="KW-0175">Coiled coil</keyword>
<accession>A0A0N5AZL5</accession>
<dbReference type="Proteomes" id="UP000046393">
    <property type="component" value="Unplaced"/>
</dbReference>
<dbReference type="STRING" id="451379.A0A0N5AZL5"/>
<dbReference type="PANTHER" id="PTHR45956:SF6">
    <property type="entry name" value="RUN DOMAIN-CONTAINING PROTEIN"/>
    <property type="match status" value="1"/>
</dbReference>
<keyword evidence="1" id="KW-0479">Metal-binding</keyword>
<sequence>MSMLLLFCLLLFCVLTFQPFFMFSFNIFFKLKFLNSLDICFVFCRPSEDDIKVLKKELIRSQQLMDSITQEREDEIAGHVQMIEKLKKQKELFVILDSEERLCSEKKHLEDELQSKTNQVEELFTALKKNESLAEENSINITKLKNELQVAEESDLDFERERAVQNRRQFEEVLSAISRTIYGRHFLFYLFLLFLFKMDISKQFGRKWLDDTEAVSCNGCKKAFSLMFRKHHCRMCGQIFCASCSSHTAEVASNKNPVRVCNLCYQEILSR</sequence>
<evidence type="ECO:0000256" key="3">
    <source>
        <dbReference type="ARBA" id="ARBA00022833"/>
    </source>
</evidence>
<keyword evidence="3" id="KW-0862">Zinc</keyword>
<dbReference type="Pfam" id="PF01363">
    <property type="entry name" value="FYVE"/>
    <property type="match status" value="1"/>
</dbReference>
<protein>
    <submittedName>
        <fullName evidence="9">FYVE-type domain-containing protein</fullName>
    </submittedName>
</protein>
<reference evidence="9" key="1">
    <citation type="submission" date="2017-02" db="UniProtKB">
        <authorList>
            <consortium name="WormBaseParasite"/>
        </authorList>
    </citation>
    <scope>IDENTIFICATION</scope>
</reference>
<dbReference type="PANTHER" id="PTHR45956">
    <property type="entry name" value="RUN AND FYVE DOMAIN-CONTAINING PROTEIN 2-LIKE PROTEIN"/>
    <property type="match status" value="1"/>
</dbReference>
<evidence type="ECO:0000313" key="9">
    <source>
        <dbReference type="WBParaSite" id="SMUV_0001044101-mRNA-1"/>
    </source>
</evidence>
<evidence type="ECO:0000256" key="6">
    <source>
        <dbReference type="SAM" id="Coils"/>
    </source>
</evidence>
<dbReference type="SMART" id="SM00064">
    <property type="entry name" value="FYVE"/>
    <property type="match status" value="1"/>
</dbReference>
<evidence type="ECO:0000313" key="8">
    <source>
        <dbReference type="Proteomes" id="UP000046393"/>
    </source>
</evidence>
<proteinExistence type="predicted"/>
<dbReference type="GO" id="GO:0008270">
    <property type="term" value="F:zinc ion binding"/>
    <property type="evidence" value="ECO:0007669"/>
    <property type="project" value="UniProtKB-KW"/>
</dbReference>
<dbReference type="InterPro" id="IPR017455">
    <property type="entry name" value="Znf_FYVE-rel"/>
</dbReference>
<evidence type="ECO:0000256" key="1">
    <source>
        <dbReference type="ARBA" id="ARBA00022723"/>
    </source>
</evidence>
<feature type="domain" description="FYVE-type" evidence="7">
    <location>
        <begin position="211"/>
        <end position="269"/>
    </location>
</feature>
<evidence type="ECO:0000256" key="2">
    <source>
        <dbReference type="ARBA" id="ARBA00022771"/>
    </source>
</evidence>
<evidence type="ECO:0000259" key="7">
    <source>
        <dbReference type="PROSITE" id="PS50178"/>
    </source>
</evidence>
<dbReference type="PROSITE" id="PS50178">
    <property type="entry name" value="ZF_FYVE"/>
    <property type="match status" value="1"/>
</dbReference>
<dbReference type="SUPFAM" id="SSF57903">
    <property type="entry name" value="FYVE/PHD zinc finger"/>
    <property type="match status" value="1"/>
</dbReference>
<evidence type="ECO:0000256" key="5">
    <source>
        <dbReference type="PROSITE-ProRule" id="PRU00091"/>
    </source>
</evidence>
<name>A0A0N5AZL5_9BILA</name>